<feature type="region of interest" description="Disordered" evidence="7">
    <location>
        <begin position="713"/>
        <end position="748"/>
    </location>
</feature>
<evidence type="ECO:0000256" key="3">
    <source>
        <dbReference type="ARBA" id="ARBA00022475"/>
    </source>
</evidence>
<reference evidence="10" key="1">
    <citation type="submission" date="2020-07" db="EMBL/GenBank/DDBJ databases">
        <authorList>
            <person name="Tarantini F.S."/>
            <person name="Hong K.W."/>
            <person name="Chan K.G."/>
        </authorList>
    </citation>
    <scope>NUCLEOTIDE SEQUENCE</scope>
    <source>
        <strain evidence="10">32-07</strain>
    </source>
</reference>
<feature type="transmembrane region" description="Helical" evidence="8">
    <location>
        <begin position="366"/>
        <end position="386"/>
    </location>
</feature>
<feature type="transmembrane region" description="Helical" evidence="8">
    <location>
        <begin position="230"/>
        <end position="253"/>
    </location>
</feature>
<feature type="transmembrane region" description="Helical" evidence="8">
    <location>
        <begin position="308"/>
        <end position="333"/>
    </location>
</feature>
<gene>
    <name evidence="10" type="ORF">AGRA3207_002712</name>
</gene>
<keyword evidence="11" id="KW-1185">Reference proteome</keyword>
<dbReference type="InterPro" id="IPR050545">
    <property type="entry name" value="Mycobact_MmpL"/>
</dbReference>
<protein>
    <submittedName>
        <fullName evidence="10">MMPL family transporter</fullName>
    </submittedName>
</protein>
<dbReference type="Gene3D" id="1.20.1640.10">
    <property type="entry name" value="Multidrug efflux transporter AcrB transmembrane domain"/>
    <property type="match status" value="2"/>
</dbReference>
<dbReference type="PANTHER" id="PTHR33406:SF11">
    <property type="entry name" value="MEMBRANE PROTEIN SCO6666-RELATED"/>
    <property type="match status" value="1"/>
</dbReference>
<feature type="domain" description="Membrane transport protein MMPL" evidence="9">
    <location>
        <begin position="45"/>
        <end position="368"/>
    </location>
</feature>
<feature type="transmembrane region" description="Helical" evidence="8">
    <location>
        <begin position="648"/>
        <end position="667"/>
    </location>
</feature>
<feature type="transmembrane region" description="Helical" evidence="8">
    <location>
        <begin position="604"/>
        <end position="627"/>
    </location>
</feature>
<evidence type="ECO:0000256" key="5">
    <source>
        <dbReference type="ARBA" id="ARBA00022989"/>
    </source>
</evidence>
<feature type="transmembrane region" description="Helical" evidence="8">
    <location>
        <begin position="281"/>
        <end position="302"/>
    </location>
</feature>
<feature type="transmembrane region" description="Helical" evidence="8">
    <location>
        <begin position="562"/>
        <end position="584"/>
    </location>
</feature>
<dbReference type="EMBL" id="CP059572">
    <property type="protein sequence ID" value="QXJ21813.1"/>
    <property type="molecule type" value="Genomic_DNA"/>
</dbReference>
<evidence type="ECO:0000256" key="6">
    <source>
        <dbReference type="ARBA" id="ARBA00023136"/>
    </source>
</evidence>
<dbReference type="SUPFAM" id="SSF82866">
    <property type="entry name" value="Multidrug efflux transporter AcrB transmembrane domain"/>
    <property type="match status" value="2"/>
</dbReference>
<evidence type="ECO:0000313" key="10">
    <source>
        <dbReference type="EMBL" id="QXJ21813.1"/>
    </source>
</evidence>
<dbReference type="PANTHER" id="PTHR33406">
    <property type="entry name" value="MEMBRANE PROTEIN MJ1562-RELATED"/>
    <property type="match status" value="1"/>
</dbReference>
<evidence type="ECO:0000256" key="2">
    <source>
        <dbReference type="ARBA" id="ARBA00010157"/>
    </source>
</evidence>
<feature type="transmembrane region" description="Helical" evidence="8">
    <location>
        <begin position="206"/>
        <end position="224"/>
    </location>
</feature>
<evidence type="ECO:0000256" key="4">
    <source>
        <dbReference type="ARBA" id="ARBA00022692"/>
    </source>
</evidence>
<feature type="domain" description="Membrane transport protein MMPL" evidence="9">
    <location>
        <begin position="482"/>
        <end position="711"/>
    </location>
</feature>
<feature type="transmembrane region" description="Helical" evidence="8">
    <location>
        <begin position="673"/>
        <end position="692"/>
    </location>
</feature>
<accession>A0ABX8QT54</accession>
<evidence type="ECO:0000256" key="7">
    <source>
        <dbReference type="SAM" id="MobiDB-lite"/>
    </source>
</evidence>
<dbReference type="RefSeq" id="WP_273700040.1">
    <property type="nucleotide sequence ID" value="NZ_CP059572.1"/>
</dbReference>
<dbReference type="InterPro" id="IPR004869">
    <property type="entry name" value="MMPL_dom"/>
</dbReference>
<comment type="similarity">
    <text evidence="2">Belongs to the resistance-nodulation-cell division (RND) (TC 2.A.6) family. MmpL subfamily.</text>
</comment>
<keyword evidence="6 8" id="KW-0472">Membrane</keyword>
<keyword evidence="3" id="KW-1003">Cell membrane</keyword>
<comment type="subcellular location">
    <subcellularLocation>
        <location evidence="1">Cell membrane</location>
        <topology evidence="1">Multi-pass membrane protein</topology>
    </subcellularLocation>
</comment>
<evidence type="ECO:0000259" key="9">
    <source>
        <dbReference type="Pfam" id="PF03176"/>
    </source>
</evidence>
<evidence type="ECO:0000256" key="1">
    <source>
        <dbReference type="ARBA" id="ARBA00004651"/>
    </source>
</evidence>
<organism evidence="10 11">
    <name type="scientific">Actinomadura graeca</name>
    <dbReference type="NCBI Taxonomy" id="2750812"/>
    <lineage>
        <taxon>Bacteria</taxon>
        <taxon>Bacillati</taxon>
        <taxon>Actinomycetota</taxon>
        <taxon>Actinomycetes</taxon>
        <taxon>Streptosporangiales</taxon>
        <taxon>Thermomonosporaceae</taxon>
        <taxon>Actinomadura</taxon>
    </lineage>
</organism>
<keyword evidence="4 8" id="KW-0812">Transmembrane</keyword>
<dbReference type="Proteomes" id="UP001049518">
    <property type="component" value="Chromosome"/>
</dbReference>
<proteinExistence type="inferred from homology"/>
<evidence type="ECO:0000313" key="11">
    <source>
        <dbReference type="Proteomes" id="UP001049518"/>
    </source>
</evidence>
<feature type="transmembrane region" description="Helical" evidence="8">
    <location>
        <begin position="183"/>
        <end position="201"/>
    </location>
</feature>
<evidence type="ECO:0000256" key="8">
    <source>
        <dbReference type="SAM" id="Phobius"/>
    </source>
</evidence>
<dbReference type="Pfam" id="PF03176">
    <property type="entry name" value="MMPL"/>
    <property type="match status" value="2"/>
</dbReference>
<keyword evidence="5 8" id="KW-1133">Transmembrane helix</keyword>
<feature type="transmembrane region" description="Helical" evidence="8">
    <location>
        <begin position="536"/>
        <end position="555"/>
    </location>
</feature>
<sequence>MLNRAARLSTRHPRLIVLAAVLVAVIAAPLGGGVADLLTSSGFDDPASESARAEKALADRFDVGAPNLVLLVTVRRGTVDDPAASTAGTALTRELAAEPGVDDVLSYWSAGKAPQLRDGHGTRALVIARVTGDEDRVNDRLTTLAPRYERADAALDVRVGGSAEVSHEVDTAIEKDLVRAETIALPITLVLLILAFGGVVAALLPLVVGMMSIVGTFLVLRLLVTVTDVSIYALNLTVALGLGLAIDYSLFVVSRHREELRAGHDPRTAAARAVTTAGRTVAFSALTVAAALLTLLVFPFTFLRSMAYAAVGVTVLAGLLSIVVLPALLVLLGPRVNALTLWRRSVSPPEKGLWYRVATTVMRRPLPVATAAIALLLLLGAPFLSLNLTSLDDRVLPSSSNAREVHDVLRQEFSEESGALSVLAPDGVQRPQIDAYASRLARLPGVARVDAATGTYCGTGTKDCEPGRLLDTSPRHAKFTAGRATYLSVVPSVEPMSTAGQDLVRDVRDAQAPWPVQVTGESAALVDSNHSLLTRLPLALALVAVITAVLLFLMFGSVTIPITAIALDVLSLTATFGAMVWVFQDGHLSGLLGFTATGGLNASMPVLMFCVAFGLSMDYEVMLLSRIKEEYDKGADNATSIATGLQRAGRILTAAALLIAVVMIAFATSRVSFIKLFGVGLALAVLVDAFLIRGTLVPAVMRLTGTRNWWSPPPLNHLHRRKPEHPPALADGRHEDKRPGPTSLESPQ</sequence>
<name>A0ABX8QT54_9ACTN</name>